<protein>
    <submittedName>
        <fullName evidence="2">Uncharacterized protein</fullName>
    </submittedName>
</protein>
<gene>
    <name evidence="2" type="ORF">TIRI35C_1954</name>
</gene>
<proteinExistence type="predicted"/>
<dbReference type="KEGG" id="tcq:TIRI35C_1954"/>
<keyword evidence="1" id="KW-1133">Transmembrane helix</keyword>
<dbReference type="AlphaFoldDB" id="A0A7G2D9C0"/>
<evidence type="ECO:0000313" key="3">
    <source>
        <dbReference type="Proteomes" id="UP000516304"/>
    </source>
</evidence>
<evidence type="ECO:0000256" key="1">
    <source>
        <dbReference type="SAM" id="Phobius"/>
    </source>
</evidence>
<keyword evidence="3" id="KW-1185">Reference proteome</keyword>
<dbReference type="EMBL" id="LR881183">
    <property type="protein sequence ID" value="CAD5245108.1"/>
    <property type="molecule type" value="Genomic_DNA"/>
</dbReference>
<accession>A0A7G2D9C0</accession>
<evidence type="ECO:0000313" key="2">
    <source>
        <dbReference type="EMBL" id="CAD5245108.1"/>
    </source>
</evidence>
<dbReference type="Proteomes" id="UP000516304">
    <property type="component" value="Chromosome TIRI35C"/>
</dbReference>
<sequence length="60" mass="7126">MPYIPQTVPTDFQIVVGFLSVALLLLATWLFFDWMERYAEKKKREIAKELEELEETGEVY</sequence>
<keyword evidence="1" id="KW-0812">Transmembrane</keyword>
<reference evidence="2 3" key="1">
    <citation type="submission" date="2020-09" db="EMBL/GenBank/DDBJ databases">
        <authorList>
            <person name="Courtine D."/>
        </authorList>
    </citation>
    <scope>NUCLEOTIDE SEQUENCE [LARGE SCALE GENOMIC DNA]</scope>
    <source>
        <strain evidence="2 3">IRI35c</strain>
    </source>
</reference>
<organism evidence="2 3">
    <name type="scientific">Thermococcus camini</name>
    <dbReference type="NCBI Taxonomy" id="2016373"/>
    <lineage>
        <taxon>Archaea</taxon>
        <taxon>Methanobacteriati</taxon>
        <taxon>Methanobacteriota</taxon>
        <taxon>Thermococci</taxon>
        <taxon>Thermococcales</taxon>
        <taxon>Thermococcaceae</taxon>
        <taxon>Thermococcus</taxon>
    </lineage>
</organism>
<keyword evidence="1" id="KW-0472">Membrane</keyword>
<feature type="transmembrane region" description="Helical" evidence="1">
    <location>
        <begin position="12"/>
        <end position="32"/>
    </location>
</feature>
<name>A0A7G2D9C0_9EURY</name>